<comment type="caution">
    <text evidence="3">The sequence shown here is derived from an EMBL/GenBank/DDBJ whole genome shotgun (WGS) entry which is preliminary data.</text>
</comment>
<dbReference type="InterPro" id="IPR050259">
    <property type="entry name" value="SDR"/>
</dbReference>
<organism evidence="3 4">
    <name type="scientific">Aromatoleum diolicum</name>
    <dbReference type="NCBI Taxonomy" id="75796"/>
    <lineage>
        <taxon>Bacteria</taxon>
        <taxon>Pseudomonadati</taxon>
        <taxon>Pseudomonadota</taxon>
        <taxon>Betaproteobacteria</taxon>
        <taxon>Rhodocyclales</taxon>
        <taxon>Rhodocyclaceae</taxon>
        <taxon>Aromatoleum</taxon>
    </lineage>
</organism>
<comment type="similarity">
    <text evidence="1">Belongs to the short-chain dehydrogenases/reductases (SDR) family.</text>
</comment>
<dbReference type="RefSeq" id="WP_169259745.1">
    <property type="nucleotide sequence ID" value="NZ_WTVQ01000009.1"/>
</dbReference>
<evidence type="ECO:0000259" key="2">
    <source>
        <dbReference type="SMART" id="SM00822"/>
    </source>
</evidence>
<dbReference type="InterPro" id="IPR057326">
    <property type="entry name" value="KR_dom"/>
</dbReference>
<dbReference type="SUPFAM" id="SSF51735">
    <property type="entry name" value="NAD(P)-binding Rossmann-fold domains"/>
    <property type="match status" value="1"/>
</dbReference>
<dbReference type="InterPro" id="IPR036291">
    <property type="entry name" value="NAD(P)-bd_dom_sf"/>
</dbReference>
<dbReference type="PANTHER" id="PTHR42879:SF6">
    <property type="entry name" value="NADPH-DEPENDENT REDUCTASE BACG"/>
    <property type="match status" value="1"/>
</dbReference>
<dbReference type="Gene3D" id="3.40.50.720">
    <property type="entry name" value="NAD(P)-binding Rossmann-like Domain"/>
    <property type="match status" value="1"/>
</dbReference>
<keyword evidence="4" id="KW-1185">Reference proteome</keyword>
<evidence type="ECO:0000313" key="4">
    <source>
        <dbReference type="Proteomes" id="UP000648984"/>
    </source>
</evidence>
<evidence type="ECO:0000313" key="3">
    <source>
        <dbReference type="EMBL" id="NMG74597.1"/>
    </source>
</evidence>
<dbReference type="Proteomes" id="UP000648984">
    <property type="component" value="Unassembled WGS sequence"/>
</dbReference>
<dbReference type="PRINTS" id="PR00081">
    <property type="entry name" value="GDHRDH"/>
</dbReference>
<gene>
    <name evidence="3" type="ORF">GPA25_07460</name>
</gene>
<feature type="domain" description="Ketoreductase" evidence="2">
    <location>
        <begin position="8"/>
        <end position="197"/>
    </location>
</feature>
<reference evidence="3 4" key="1">
    <citation type="submission" date="2019-12" db="EMBL/GenBank/DDBJ databases">
        <title>Comparative genomics gives insights into the taxonomy of the Azoarcus-Aromatoleum group and reveals separate origins of nif in the plant-associated Azoarcus and non-plant-associated Aromatoleum sub-groups.</title>
        <authorList>
            <person name="Lafos M."/>
            <person name="Maluk M."/>
            <person name="Batista M."/>
            <person name="Junghare M."/>
            <person name="Carmona M."/>
            <person name="Faoro H."/>
            <person name="Cruz L.M."/>
            <person name="Battistoni F."/>
            <person name="De Souza E."/>
            <person name="Pedrosa F."/>
            <person name="Chen W.-M."/>
            <person name="Poole P.S."/>
            <person name="Dixon R.A."/>
            <person name="James E.K."/>
        </authorList>
    </citation>
    <scope>NUCLEOTIDE SEQUENCE [LARGE SCALE GENOMIC DNA]</scope>
    <source>
        <strain evidence="3 4">22Lin</strain>
    </source>
</reference>
<evidence type="ECO:0000256" key="1">
    <source>
        <dbReference type="ARBA" id="ARBA00006484"/>
    </source>
</evidence>
<dbReference type="PANTHER" id="PTHR42879">
    <property type="entry name" value="3-OXOACYL-(ACYL-CARRIER-PROTEIN) REDUCTASE"/>
    <property type="match status" value="1"/>
</dbReference>
<name>A0ABX1QB40_9RHOO</name>
<sequence>MDLGLRDTVVLITGGSKGIGLACARAFAAEGARVALSSRSADNLERAAATLGSEGFEAFTVVADLRDPQQAATMVQAVEARLGPIGVLVNSAGAAQRTPPAELTAAHWHAAMDAKYFTYVHAMDAVLRGMADRGEGVIINVIGMGGKLAAPTHLPGGAANAALMLASAGLANAFARKGIRVNAVNPGLTATDRMQQGLEAEARLAGRSADEVLDERVRAMPLGRLAQPGDVADTVVFLASKRASYVSGAVVSIDGAATPMVV</sequence>
<dbReference type="SMART" id="SM00822">
    <property type="entry name" value="PKS_KR"/>
    <property type="match status" value="1"/>
</dbReference>
<protein>
    <submittedName>
        <fullName evidence="3">SDR family oxidoreductase</fullName>
    </submittedName>
</protein>
<dbReference type="InterPro" id="IPR002347">
    <property type="entry name" value="SDR_fam"/>
</dbReference>
<dbReference type="Pfam" id="PF13561">
    <property type="entry name" value="adh_short_C2"/>
    <property type="match status" value="1"/>
</dbReference>
<proteinExistence type="inferred from homology"/>
<dbReference type="EMBL" id="WTVQ01000009">
    <property type="protein sequence ID" value="NMG74597.1"/>
    <property type="molecule type" value="Genomic_DNA"/>
</dbReference>
<accession>A0ABX1QB40</accession>